<dbReference type="RefSeq" id="WP_224325272.1">
    <property type="nucleotide sequence ID" value="NZ_JACGBB010000006.1"/>
</dbReference>
<gene>
    <name evidence="1" type="ORF">AVCANL283_03740</name>
</gene>
<dbReference type="EMBL" id="JACGBB010000006">
    <property type="protein sequence ID" value="MBZ7987225.1"/>
    <property type="molecule type" value="Genomic_DNA"/>
</dbReference>
<reference evidence="1 2" key="1">
    <citation type="submission" date="2020-07" db="EMBL/GenBank/DDBJ databases">
        <title>Transfer of Campylobacter canadensis to the novel genus Avispirillum gen. nov., that also includes two novel species recovered from migratory waterfowl: Avispirillum anseris sp. nov. and Avispirillum brantae sp. nov.</title>
        <authorList>
            <person name="Miller W.G."/>
            <person name="Chapman M.H."/>
            <person name="Yee E."/>
            <person name="Inglis G.D."/>
        </authorList>
    </citation>
    <scope>NUCLEOTIDE SEQUENCE [LARGE SCALE GENOMIC DNA]</scope>
    <source>
        <strain evidence="1 2">L283</strain>
    </source>
</reference>
<accession>A0ABS7WR34</accession>
<evidence type="ECO:0000313" key="2">
    <source>
        <dbReference type="Proteomes" id="UP000786183"/>
    </source>
</evidence>
<organism evidence="1 2">
    <name type="scientific">Campylobacter canadensis</name>
    <dbReference type="NCBI Taxonomy" id="449520"/>
    <lineage>
        <taxon>Bacteria</taxon>
        <taxon>Pseudomonadati</taxon>
        <taxon>Campylobacterota</taxon>
        <taxon>Epsilonproteobacteria</taxon>
        <taxon>Campylobacterales</taxon>
        <taxon>Campylobacteraceae</taxon>
        <taxon>Campylobacter</taxon>
    </lineage>
</organism>
<keyword evidence="2" id="KW-1185">Reference proteome</keyword>
<evidence type="ECO:0008006" key="3">
    <source>
        <dbReference type="Google" id="ProtNLM"/>
    </source>
</evidence>
<comment type="caution">
    <text evidence="1">The sequence shown here is derived from an EMBL/GenBank/DDBJ whole genome shotgun (WGS) entry which is preliminary data.</text>
</comment>
<dbReference type="Proteomes" id="UP000786183">
    <property type="component" value="Unassembled WGS sequence"/>
</dbReference>
<sequence>MKNFLKGLSLGILLLVFFLFGLVSTKAIEYFTKDNSSSIESEIEVLKEIEFDLFSAKIKISESAFLSKDKDYNDKEKIEDIFSNISALLKESKICYGGSYELNPNYSYKDGLRSKEGYKINSIISCTFAKNDLEKYRNLLNNLDELANKDNLIVINSPLLEPNLSAAKIKESEEILNQMLKEKLDEKLVFYSEFSKKTCKFAKISIFSDLNMNNTPVMLLKASADVNAQPALKSMSKKMQAQFVLKCI</sequence>
<proteinExistence type="predicted"/>
<protein>
    <recommendedName>
        <fullName evidence="3">Periplasmic protein</fullName>
    </recommendedName>
</protein>
<evidence type="ECO:0000313" key="1">
    <source>
        <dbReference type="EMBL" id="MBZ7987225.1"/>
    </source>
</evidence>
<name>A0ABS7WR34_9BACT</name>